<keyword evidence="2" id="KW-1185">Reference proteome</keyword>
<dbReference type="Proteomes" id="UP001059773">
    <property type="component" value="Chromosome"/>
</dbReference>
<accession>A0ABY5K055</accession>
<reference evidence="1" key="1">
    <citation type="submission" date="2022-07" db="EMBL/GenBank/DDBJ databases">
        <title>FELIX.</title>
        <authorList>
            <person name="Wan K.H."/>
            <person name="Park S."/>
            <person name="Lawrence Q."/>
            <person name="Eichenberger J.P."/>
            <person name="Booth B.W."/>
            <person name="Piaggio A.J."/>
            <person name="Chandler J.C."/>
            <person name="Franklin A.B."/>
            <person name="Celniker S.E."/>
        </authorList>
    </citation>
    <scope>NUCLEOTIDE SEQUENCE</scope>
    <source>
        <strain evidence="1">QA-1986 374</strain>
    </source>
</reference>
<evidence type="ECO:0000313" key="2">
    <source>
        <dbReference type="Proteomes" id="UP001059773"/>
    </source>
</evidence>
<protein>
    <submittedName>
        <fullName evidence="1">Transcriptional regulator GutM</fullName>
    </submittedName>
</protein>
<evidence type="ECO:0000313" key="1">
    <source>
        <dbReference type="EMBL" id="UUI05037.1"/>
    </source>
</evidence>
<name>A0ABY5K055_9BACI</name>
<dbReference type="InterPro" id="IPR009693">
    <property type="entry name" value="Glucitol_operon_activator"/>
</dbReference>
<organism evidence="1 2">
    <name type="scientific">Oceanobacillus jeddahense</name>
    <dbReference type="NCBI Taxonomy" id="1462527"/>
    <lineage>
        <taxon>Bacteria</taxon>
        <taxon>Bacillati</taxon>
        <taxon>Bacillota</taxon>
        <taxon>Bacilli</taxon>
        <taxon>Bacillales</taxon>
        <taxon>Bacillaceae</taxon>
        <taxon>Oceanobacillus</taxon>
    </lineage>
</organism>
<sequence>MWGIFILIFACVWGLQFLMTQLQVKHYRANINSFTKRQSGFLGTGYYKKRFGTGALVLLVCDERLQIVDAKIMKGITVFARFKDRNEVIGKSLFEINNSNYFNEKEKFAVQGAVQMIEKEYKKKEEKAVWIS</sequence>
<gene>
    <name evidence="1" type="ORF">NP439_10535</name>
</gene>
<dbReference type="EMBL" id="CP101914">
    <property type="protein sequence ID" value="UUI05037.1"/>
    <property type="molecule type" value="Genomic_DNA"/>
</dbReference>
<dbReference type="Pfam" id="PF06923">
    <property type="entry name" value="GutM"/>
    <property type="match status" value="1"/>
</dbReference>
<dbReference type="RefSeq" id="WP_256709944.1">
    <property type="nucleotide sequence ID" value="NZ_CP101914.1"/>
</dbReference>
<proteinExistence type="predicted"/>